<evidence type="ECO:0000313" key="3">
    <source>
        <dbReference type="Proteomes" id="UP001219518"/>
    </source>
</evidence>
<reference evidence="2" key="1">
    <citation type="submission" date="2021-07" db="EMBL/GenBank/DDBJ databases">
        <authorList>
            <person name="Catto M.A."/>
            <person name="Jacobson A."/>
            <person name="Kennedy G."/>
            <person name="Labadie P."/>
            <person name="Hunt B.G."/>
            <person name="Srinivasan R."/>
        </authorList>
    </citation>
    <scope>NUCLEOTIDE SEQUENCE</scope>
    <source>
        <strain evidence="2">PL_HMW_Pooled</strain>
        <tissue evidence="2">Head</tissue>
    </source>
</reference>
<comment type="caution">
    <text evidence="2">The sequence shown here is derived from an EMBL/GenBank/DDBJ whole genome shotgun (WGS) entry which is preliminary data.</text>
</comment>
<gene>
    <name evidence="2" type="ORF">KUF71_010594</name>
</gene>
<feature type="region of interest" description="Disordered" evidence="1">
    <location>
        <begin position="1"/>
        <end position="32"/>
    </location>
</feature>
<protein>
    <submittedName>
        <fullName evidence="2">Ovochymase-1</fullName>
    </submittedName>
</protein>
<dbReference type="Proteomes" id="UP001219518">
    <property type="component" value="Unassembled WGS sequence"/>
</dbReference>
<proteinExistence type="predicted"/>
<organism evidence="2 3">
    <name type="scientific">Frankliniella fusca</name>
    <dbReference type="NCBI Taxonomy" id="407009"/>
    <lineage>
        <taxon>Eukaryota</taxon>
        <taxon>Metazoa</taxon>
        <taxon>Ecdysozoa</taxon>
        <taxon>Arthropoda</taxon>
        <taxon>Hexapoda</taxon>
        <taxon>Insecta</taxon>
        <taxon>Pterygota</taxon>
        <taxon>Neoptera</taxon>
        <taxon>Paraneoptera</taxon>
        <taxon>Thysanoptera</taxon>
        <taxon>Terebrantia</taxon>
        <taxon>Thripoidea</taxon>
        <taxon>Thripidae</taxon>
        <taxon>Frankliniella</taxon>
    </lineage>
</organism>
<name>A0AAE1LK04_9NEOP</name>
<accession>A0AAE1LK04</accession>
<dbReference type="AlphaFoldDB" id="A0AAE1LK04"/>
<sequence length="138" mass="15078">MDGQPPAKPYWDSRPLSGSENTVPNCAPGAGHEGVRVLGEGWSALQFCANIVTARSEGHRRPAAWPQPQPRDKDQGDKNNDKPTALFSLHSPQQTSPSLADPNIPPAHRHRSEVRESLITRMAGSLIKRSSNFRAPNI</sequence>
<reference evidence="2" key="2">
    <citation type="journal article" date="2023" name="BMC Genomics">
        <title>Pest status, molecular evolution, and epigenetic factors derived from the genome assembly of Frankliniella fusca, a thysanopteran phytovirus vector.</title>
        <authorList>
            <person name="Catto M.A."/>
            <person name="Labadie P.E."/>
            <person name="Jacobson A.L."/>
            <person name="Kennedy G.G."/>
            <person name="Srinivasan R."/>
            <person name="Hunt B.G."/>
        </authorList>
    </citation>
    <scope>NUCLEOTIDE SEQUENCE</scope>
    <source>
        <strain evidence="2">PL_HMW_Pooled</strain>
    </source>
</reference>
<evidence type="ECO:0000313" key="2">
    <source>
        <dbReference type="EMBL" id="KAK3921379.1"/>
    </source>
</evidence>
<feature type="region of interest" description="Disordered" evidence="1">
    <location>
        <begin position="56"/>
        <end position="117"/>
    </location>
</feature>
<feature type="compositionally biased region" description="Basic and acidic residues" evidence="1">
    <location>
        <begin position="70"/>
        <end position="81"/>
    </location>
</feature>
<keyword evidence="3" id="KW-1185">Reference proteome</keyword>
<dbReference type="EMBL" id="JAHWGI010001033">
    <property type="protein sequence ID" value="KAK3921379.1"/>
    <property type="molecule type" value="Genomic_DNA"/>
</dbReference>
<evidence type="ECO:0000256" key="1">
    <source>
        <dbReference type="SAM" id="MobiDB-lite"/>
    </source>
</evidence>